<gene>
    <name evidence="2" type="ORF">ASPNIDRAFT_42369</name>
</gene>
<feature type="compositionally biased region" description="Basic and acidic residues" evidence="1">
    <location>
        <begin position="22"/>
        <end position="34"/>
    </location>
</feature>
<evidence type="ECO:0000256" key="1">
    <source>
        <dbReference type="SAM" id="MobiDB-lite"/>
    </source>
</evidence>
<dbReference type="VEuPathDB" id="FungiDB:ASPNIDRAFT2_42369"/>
<organism evidence="2 3">
    <name type="scientific">Aspergillus niger (strain ATCC 1015 / CBS 113.46 / FGSC A1144 / LSHB Ac4 / NCTC 3858a / NRRL 328 / USDA 3528.7)</name>
    <dbReference type="NCBI Taxonomy" id="380704"/>
    <lineage>
        <taxon>Eukaryota</taxon>
        <taxon>Fungi</taxon>
        <taxon>Dikarya</taxon>
        <taxon>Ascomycota</taxon>
        <taxon>Pezizomycotina</taxon>
        <taxon>Eurotiomycetes</taxon>
        <taxon>Eurotiomycetidae</taxon>
        <taxon>Eurotiales</taxon>
        <taxon>Aspergillaceae</taxon>
        <taxon>Aspergillus</taxon>
        <taxon>Aspergillus subgen. Circumdati</taxon>
    </lineage>
</organism>
<accession>G3XVL8</accession>
<feature type="region of interest" description="Disordered" evidence="1">
    <location>
        <begin position="89"/>
        <end position="109"/>
    </location>
</feature>
<dbReference type="AlphaFoldDB" id="G3XVL8"/>
<proteinExistence type="predicted"/>
<name>G3XVL8_ASPNA</name>
<feature type="region of interest" description="Disordered" evidence="1">
    <location>
        <begin position="1"/>
        <end position="55"/>
    </location>
</feature>
<protein>
    <submittedName>
        <fullName evidence="2">Uncharacterized protein</fullName>
    </submittedName>
</protein>
<reference evidence="2 3" key="1">
    <citation type="journal article" date="2011" name="Genome Res.">
        <title>Comparative genomics of citric-acid-producing Aspergillus niger ATCC 1015 versus enzyme-producing CBS 513.88.</title>
        <authorList>
            <person name="Andersen M.R."/>
            <person name="Salazar M.P."/>
            <person name="Schaap P.J."/>
            <person name="van de Vondervoort P.J."/>
            <person name="Culley D."/>
            <person name="Thykaer J."/>
            <person name="Frisvad J.C."/>
            <person name="Nielsen K.F."/>
            <person name="Albang R."/>
            <person name="Albermann K."/>
            <person name="Berka R.M."/>
            <person name="Braus G.H."/>
            <person name="Braus-Stromeyer S.A."/>
            <person name="Corrochano L.M."/>
            <person name="Dai Z."/>
            <person name="van Dijck P.W."/>
            <person name="Hofmann G."/>
            <person name="Lasure L.L."/>
            <person name="Magnuson J.K."/>
            <person name="Menke H."/>
            <person name="Meijer M."/>
            <person name="Meijer S.L."/>
            <person name="Nielsen J.B."/>
            <person name="Nielsen M.L."/>
            <person name="van Ooyen A.J."/>
            <person name="Pel H.J."/>
            <person name="Poulsen L."/>
            <person name="Samson R.A."/>
            <person name="Stam H."/>
            <person name="Tsang A."/>
            <person name="van den Brink J.M."/>
            <person name="Atkins A."/>
            <person name="Aerts A."/>
            <person name="Shapiro H."/>
            <person name="Pangilinan J."/>
            <person name="Salamov A."/>
            <person name="Lou Y."/>
            <person name="Lindquist E."/>
            <person name="Lucas S."/>
            <person name="Grimwood J."/>
            <person name="Grigoriev I.V."/>
            <person name="Kubicek C.P."/>
            <person name="Martinez D."/>
            <person name="van Peij N.N."/>
            <person name="Roubos J.A."/>
            <person name="Nielsen J."/>
            <person name="Baker S.E."/>
        </authorList>
    </citation>
    <scope>NUCLEOTIDE SEQUENCE [LARGE SCALE GENOMIC DNA]</scope>
    <source>
        <strain evidence="3">ATCC 1015 / CBS 113.46 / FGSC A1144 / LSHB Ac4 / NCTC 3858a / NRRL 328 / USDA 3528.7</strain>
    </source>
</reference>
<evidence type="ECO:0000313" key="3">
    <source>
        <dbReference type="Proteomes" id="UP000009038"/>
    </source>
</evidence>
<sequence length="196" mass="21297">MGPPHRAKGNNREATPNCYGARQEEGRQHQEGKRITTNVSEGGKLAGGGKKTFGTELKWSSNPNRRTANSGRNVRAIVVFGRSGHSSAGHGSCLIRESSSSSTKPKTQQPIFIHRYPRLPRRGGGGRFSRPVRPSSPLQIPARCLAWPRLALNPSVASPHHPGGWMNNSPLAPRTSFLLGLKNRCILPESSTSSHR</sequence>
<comment type="caution">
    <text evidence="2">The sequence shown here is derived from an EMBL/GenBank/DDBJ whole genome shotgun (WGS) entry which is preliminary data.</text>
</comment>
<evidence type="ECO:0000313" key="2">
    <source>
        <dbReference type="EMBL" id="EHA25271.1"/>
    </source>
</evidence>
<dbReference type="EMBL" id="ACJE01000006">
    <property type="protein sequence ID" value="EHA25271.1"/>
    <property type="molecule type" value="Genomic_DNA"/>
</dbReference>
<dbReference type="Proteomes" id="UP000009038">
    <property type="component" value="Unassembled WGS sequence"/>
</dbReference>
<dbReference type="HOGENOM" id="CLU_1389922_0_0_1"/>